<dbReference type="PROSITE" id="PS00061">
    <property type="entry name" value="ADH_SHORT"/>
    <property type="match status" value="1"/>
</dbReference>
<dbReference type="InterPro" id="IPR036291">
    <property type="entry name" value="NAD(P)-bd_dom_sf"/>
</dbReference>
<comment type="similarity">
    <text evidence="1">Belongs to the short-chain dehydrogenases/reductases (SDR) family.</text>
</comment>
<dbReference type="GO" id="GO:0032787">
    <property type="term" value="P:monocarboxylic acid metabolic process"/>
    <property type="evidence" value="ECO:0007669"/>
    <property type="project" value="UniProtKB-ARBA"/>
</dbReference>
<sequence length="268" mass="27691">MQEVSHTRPLAGRRALVTGSSSGIGLAIAEALAKAGAAVVVHGLVPQAEGQALAAQIADAHLVPCVFLEGDMSNADAITGLIEQAQAALGGLDILVNNAGVQFTARTENFPIERWQSVLNINLTGCFVAIKAALPAMQQQGFGRIVNIASVHGLVASVEKAAYVAAKHGLVGLTKVVALENAEQGITCNAICPGWVDTAIVAKQVTARAERDQLTEADARRALVQDKQPMSRMTAPAAIGDLVRFLCSDSGQTLTGAALPVDGGWTAQ</sequence>
<dbReference type="InterPro" id="IPR011294">
    <property type="entry name" value="3-OHbutyrate_DH"/>
</dbReference>
<dbReference type="RefSeq" id="WP_183910141.1">
    <property type="nucleotide sequence ID" value="NZ_JACHXZ010000002.1"/>
</dbReference>
<proteinExistence type="inferred from homology"/>
<dbReference type="PANTHER" id="PTHR42879:SF2">
    <property type="entry name" value="3-OXOACYL-[ACYL-CARRIER-PROTEIN] REDUCTASE FABG"/>
    <property type="match status" value="1"/>
</dbReference>
<comment type="caution">
    <text evidence="2">The sequence shown here is derived from an EMBL/GenBank/DDBJ whole genome shotgun (WGS) entry which is preliminary data.</text>
</comment>
<reference evidence="2 3" key="1">
    <citation type="submission" date="2020-08" db="EMBL/GenBank/DDBJ databases">
        <title>Genomic Encyclopedia of Type Strains, Phase III (KMG-III): the genomes of soil and plant-associated and newly described type strains.</title>
        <authorList>
            <person name="Whitman W."/>
        </authorList>
    </citation>
    <scope>NUCLEOTIDE SEQUENCE [LARGE SCALE GENOMIC DNA]</scope>
    <source>
        <strain evidence="2 3">CECT 8571</strain>
    </source>
</reference>
<dbReference type="NCBIfam" id="NF009093">
    <property type="entry name" value="PRK12429.1"/>
    <property type="match status" value="1"/>
</dbReference>
<dbReference type="FunFam" id="3.40.50.720:FF:000084">
    <property type="entry name" value="Short-chain dehydrogenase reductase"/>
    <property type="match status" value="1"/>
</dbReference>
<evidence type="ECO:0000256" key="1">
    <source>
        <dbReference type="ARBA" id="ARBA00006484"/>
    </source>
</evidence>
<dbReference type="EC" id="1.1.1.30" evidence="2"/>
<dbReference type="PRINTS" id="PR00080">
    <property type="entry name" value="SDRFAMILY"/>
</dbReference>
<dbReference type="SUPFAM" id="SSF51735">
    <property type="entry name" value="NAD(P)-binding Rossmann-fold domains"/>
    <property type="match status" value="1"/>
</dbReference>
<accession>A0A839ULG0</accession>
<evidence type="ECO:0000313" key="3">
    <source>
        <dbReference type="Proteomes" id="UP000559987"/>
    </source>
</evidence>
<dbReference type="Gene3D" id="3.40.50.720">
    <property type="entry name" value="NAD(P)-binding Rossmann-like Domain"/>
    <property type="match status" value="1"/>
</dbReference>
<name>A0A839ULG0_9GAMM</name>
<dbReference type="InterPro" id="IPR020904">
    <property type="entry name" value="Sc_DH/Rdtase_CS"/>
</dbReference>
<dbReference type="PANTHER" id="PTHR42879">
    <property type="entry name" value="3-OXOACYL-(ACYL-CARRIER-PROTEIN) REDUCTASE"/>
    <property type="match status" value="1"/>
</dbReference>
<dbReference type="InterPro" id="IPR050259">
    <property type="entry name" value="SDR"/>
</dbReference>
<protein>
    <submittedName>
        <fullName evidence="2">3-hydroxybutyrate dehydrogenase</fullName>
        <ecNumber evidence="2">1.1.1.30</ecNumber>
    </submittedName>
</protein>
<keyword evidence="2" id="KW-0560">Oxidoreductase</keyword>
<keyword evidence="3" id="KW-1185">Reference proteome</keyword>
<evidence type="ECO:0000313" key="2">
    <source>
        <dbReference type="EMBL" id="MBB3168682.1"/>
    </source>
</evidence>
<dbReference type="GO" id="GO:0003858">
    <property type="term" value="F:3-hydroxybutyrate dehydrogenase activity"/>
    <property type="evidence" value="ECO:0007669"/>
    <property type="project" value="UniProtKB-EC"/>
</dbReference>
<dbReference type="NCBIfam" id="TIGR01963">
    <property type="entry name" value="PHB_DH"/>
    <property type="match status" value="1"/>
</dbReference>
<dbReference type="Proteomes" id="UP000559987">
    <property type="component" value="Unassembled WGS sequence"/>
</dbReference>
<dbReference type="EMBL" id="JACHXZ010000002">
    <property type="protein sequence ID" value="MBB3168682.1"/>
    <property type="molecule type" value="Genomic_DNA"/>
</dbReference>
<gene>
    <name evidence="2" type="ORF">FHS30_001866</name>
</gene>
<organism evidence="2 3">
    <name type="scientific">Simiduia aestuariiviva</name>
    <dbReference type="NCBI Taxonomy" id="1510459"/>
    <lineage>
        <taxon>Bacteria</taxon>
        <taxon>Pseudomonadati</taxon>
        <taxon>Pseudomonadota</taxon>
        <taxon>Gammaproteobacteria</taxon>
        <taxon>Cellvibrionales</taxon>
        <taxon>Cellvibrionaceae</taxon>
        <taxon>Simiduia</taxon>
    </lineage>
</organism>
<dbReference type="InterPro" id="IPR002347">
    <property type="entry name" value="SDR_fam"/>
</dbReference>
<dbReference type="PRINTS" id="PR00081">
    <property type="entry name" value="GDHRDH"/>
</dbReference>
<dbReference type="AlphaFoldDB" id="A0A839ULG0"/>
<dbReference type="Pfam" id="PF13561">
    <property type="entry name" value="adh_short_C2"/>
    <property type="match status" value="1"/>
</dbReference>